<name>A0A4Y2A0B9_ARAVE</name>
<accession>A0A4Y2A0B9</accession>
<protein>
    <submittedName>
        <fullName evidence="1">Uncharacterized protein</fullName>
    </submittedName>
</protein>
<gene>
    <name evidence="1" type="ORF">AVEN_115414_1</name>
</gene>
<proteinExistence type="predicted"/>
<reference evidence="1 2" key="1">
    <citation type="journal article" date="2019" name="Sci. Rep.">
        <title>Orb-weaving spider Araneus ventricosus genome elucidates the spidroin gene catalogue.</title>
        <authorList>
            <person name="Kono N."/>
            <person name="Nakamura H."/>
            <person name="Ohtoshi R."/>
            <person name="Moran D.A.P."/>
            <person name="Shinohara A."/>
            <person name="Yoshida Y."/>
            <person name="Fujiwara M."/>
            <person name="Mori M."/>
            <person name="Tomita M."/>
            <person name="Arakawa K."/>
        </authorList>
    </citation>
    <scope>NUCLEOTIDE SEQUENCE [LARGE SCALE GENOMIC DNA]</scope>
</reference>
<evidence type="ECO:0000313" key="1">
    <source>
        <dbReference type="EMBL" id="GBL72504.1"/>
    </source>
</evidence>
<sequence length="165" mass="18792">MVDEVRFGGAVADLVTNSYSIDVDWRISDLLALYGTSSDLRLRFPLSYLIEWQLKLLDHGAFCELTKPIFASMVKFTLPTKKQNSKRVPHVDELSVVSKCPGICRVIDSVAIRCPRDFAHNKHSDEEDQEDSLTQTEKMPEEENVRVAVRVRPFISFTHFFGSIS</sequence>
<dbReference type="AlphaFoldDB" id="A0A4Y2A0B9"/>
<keyword evidence="2" id="KW-1185">Reference proteome</keyword>
<comment type="caution">
    <text evidence="1">The sequence shown here is derived from an EMBL/GenBank/DDBJ whole genome shotgun (WGS) entry which is preliminary data.</text>
</comment>
<organism evidence="1 2">
    <name type="scientific">Araneus ventricosus</name>
    <name type="common">Orbweaver spider</name>
    <name type="synonym">Epeira ventricosa</name>
    <dbReference type="NCBI Taxonomy" id="182803"/>
    <lineage>
        <taxon>Eukaryota</taxon>
        <taxon>Metazoa</taxon>
        <taxon>Ecdysozoa</taxon>
        <taxon>Arthropoda</taxon>
        <taxon>Chelicerata</taxon>
        <taxon>Arachnida</taxon>
        <taxon>Araneae</taxon>
        <taxon>Araneomorphae</taxon>
        <taxon>Entelegynae</taxon>
        <taxon>Araneoidea</taxon>
        <taxon>Araneidae</taxon>
        <taxon>Araneus</taxon>
    </lineage>
</organism>
<evidence type="ECO:0000313" key="2">
    <source>
        <dbReference type="Proteomes" id="UP000499080"/>
    </source>
</evidence>
<dbReference type="Proteomes" id="UP000499080">
    <property type="component" value="Unassembled WGS sequence"/>
</dbReference>
<dbReference type="EMBL" id="BGPR01000001">
    <property type="protein sequence ID" value="GBL72504.1"/>
    <property type="molecule type" value="Genomic_DNA"/>
</dbReference>